<gene>
    <name evidence="2" type="ORF">PMPD1_0834</name>
</gene>
<dbReference type="KEGG" id="pmak:PMPD1_0834"/>
<reference evidence="2 3" key="1">
    <citation type="submission" date="2020-06" db="EMBL/GenBank/DDBJ databases">
        <title>Genome sequence of Paramixta manurensis strain PD-1.</title>
        <authorList>
            <person name="Lee C.W."/>
            <person name="Kim J."/>
        </authorList>
    </citation>
    <scope>NUCLEOTIDE SEQUENCE [LARGE SCALE GENOMIC DNA]</scope>
    <source>
        <strain evidence="2 3">PD-1</strain>
    </source>
</reference>
<organism evidence="2 3">
    <name type="scientific">Paramixta manurensis</name>
    <dbReference type="NCBI Taxonomy" id="2740817"/>
    <lineage>
        <taxon>Bacteria</taxon>
        <taxon>Pseudomonadati</taxon>
        <taxon>Pseudomonadota</taxon>
        <taxon>Gammaproteobacteria</taxon>
        <taxon>Enterobacterales</taxon>
        <taxon>Erwiniaceae</taxon>
        <taxon>Paramixta</taxon>
    </lineage>
</organism>
<keyword evidence="1" id="KW-0812">Transmembrane</keyword>
<evidence type="ECO:0000256" key="1">
    <source>
        <dbReference type="SAM" id="Phobius"/>
    </source>
</evidence>
<evidence type="ECO:0000313" key="3">
    <source>
        <dbReference type="Proteomes" id="UP000505325"/>
    </source>
</evidence>
<feature type="transmembrane region" description="Helical" evidence="1">
    <location>
        <begin position="6"/>
        <end position="23"/>
    </location>
</feature>
<dbReference type="RefSeq" id="WP_173632865.1">
    <property type="nucleotide sequence ID" value="NZ_CP054212.1"/>
</dbReference>
<dbReference type="Proteomes" id="UP000505325">
    <property type="component" value="Chromosome"/>
</dbReference>
<protein>
    <submittedName>
        <fullName evidence="2">Uncharacterized protein</fullName>
    </submittedName>
</protein>
<sequence length="127" mass="14174">MSIFGVVNVVGTLLIIAVCFYIANRIVKNSQKREWELTNNGVVVSATILSMKQTGLFLNNNPVLELNLRVKSEKEQRTWLVEKHQETAMLIAVASYEVGGVYEARVGKNDNDILLVKDASGKPIRIE</sequence>
<name>A0A6M8U551_9GAMM</name>
<proteinExistence type="predicted"/>
<dbReference type="EMBL" id="CP054212">
    <property type="protein sequence ID" value="QKJ85806.1"/>
    <property type="molecule type" value="Genomic_DNA"/>
</dbReference>
<accession>A0A6M8U551</accession>
<dbReference type="AlphaFoldDB" id="A0A6M8U551"/>
<keyword evidence="1" id="KW-1133">Transmembrane helix</keyword>
<keyword evidence="3" id="KW-1185">Reference proteome</keyword>
<evidence type="ECO:0000313" key="2">
    <source>
        <dbReference type="EMBL" id="QKJ85806.1"/>
    </source>
</evidence>
<keyword evidence="1" id="KW-0472">Membrane</keyword>